<protein>
    <submittedName>
        <fullName evidence="3">Serine/threonine-protein phosphatase 7 long form-like protein</fullName>
    </submittedName>
</protein>
<evidence type="ECO:0000313" key="4">
    <source>
        <dbReference type="Proteomes" id="UP000634136"/>
    </source>
</evidence>
<dbReference type="PANTHER" id="PTHR46033">
    <property type="entry name" value="PROTEIN MAIN-LIKE 2"/>
    <property type="match status" value="1"/>
</dbReference>
<organism evidence="3 4">
    <name type="scientific">Senna tora</name>
    <dbReference type="NCBI Taxonomy" id="362788"/>
    <lineage>
        <taxon>Eukaryota</taxon>
        <taxon>Viridiplantae</taxon>
        <taxon>Streptophyta</taxon>
        <taxon>Embryophyta</taxon>
        <taxon>Tracheophyta</taxon>
        <taxon>Spermatophyta</taxon>
        <taxon>Magnoliopsida</taxon>
        <taxon>eudicotyledons</taxon>
        <taxon>Gunneridae</taxon>
        <taxon>Pentapetalae</taxon>
        <taxon>rosids</taxon>
        <taxon>fabids</taxon>
        <taxon>Fabales</taxon>
        <taxon>Fabaceae</taxon>
        <taxon>Caesalpinioideae</taxon>
        <taxon>Cassia clade</taxon>
        <taxon>Senna</taxon>
    </lineage>
</organism>
<dbReference type="PANTHER" id="PTHR46033:SF8">
    <property type="entry name" value="PROTEIN MAINTENANCE OF MERISTEMS-LIKE"/>
    <property type="match status" value="1"/>
</dbReference>
<name>A0A835CKN5_9FABA</name>
<dbReference type="Pfam" id="PF10536">
    <property type="entry name" value="PMD"/>
    <property type="match status" value="1"/>
</dbReference>
<dbReference type="OrthoDB" id="1939467at2759"/>
<evidence type="ECO:0000256" key="1">
    <source>
        <dbReference type="SAM" id="MobiDB-lite"/>
    </source>
</evidence>
<reference evidence="3" key="1">
    <citation type="submission" date="2020-09" db="EMBL/GenBank/DDBJ databases">
        <title>Genome-Enabled Discovery of Anthraquinone Biosynthesis in Senna tora.</title>
        <authorList>
            <person name="Kang S.-H."/>
            <person name="Pandey R.P."/>
            <person name="Lee C.-M."/>
            <person name="Sim J.-S."/>
            <person name="Jeong J.-T."/>
            <person name="Choi B.-S."/>
            <person name="Jung M."/>
            <person name="Ginzburg D."/>
            <person name="Zhao K."/>
            <person name="Won S.Y."/>
            <person name="Oh T.-J."/>
            <person name="Yu Y."/>
            <person name="Kim N.-H."/>
            <person name="Lee O.R."/>
            <person name="Lee T.-H."/>
            <person name="Bashyal P."/>
            <person name="Kim T.-S."/>
            <person name="Lee W.-H."/>
            <person name="Kawkins C."/>
            <person name="Kim C.-K."/>
            <person name="Kim J.S."/>
            <person name="Ahn B.O."/>
            <person name="Rhee S.Y."/>
            <person name="Sohng J.K."/>
        </authorList>
    </citation>
    <scope>NUCLEOTIDE SEQUENCE</scope>
    <source>
        <tissue evidence="3">Leaf</tissue>
    </source>
</reference>
<feature type="region of interest" description="Disordered" evidence="1">
    <location>
        <begin position="494"/>
        <end position="513"/>
    </location>
</feature>
<feature type="domain" description="Aminotransferase-like plant mobile" evidence="2">
    <location>
        <begin position="62"/>
        <end position="435"/>
    </location>
</feature>
<keyword evidence="4" id="KW-1185">Reference proteome</keyword>
<dbReference type="Proteomes" id="UP000634136">
    <property type="component" value="Unassembled WGS sequence"/>
</dbReference>
<dbReference type="AlphaFoldDB" id="A0A835CKN5"/>
<feature type="compositionally biased region" description="Basic residues" evidence="1">
    <location>
        <begin position="560"/>
        <end position="571"/>
    </location>
</feature>
<accession>A0A835CKN5</accession>
<dbReference type="EMBL" id="JAAIUW010000001">
    <property type="protein sequence ID" value="KAF7843630.1"/>
    <property type="molecule type" value="Genomic_DNA"/>
</dbReference>
<comment type="caution">
    <text evidence="3">The sequence shown here is derived from an EMBL/GenBank/DDBJ whole genome shotgun (WGS) entry which is preliminary data.</text>
</comment>
<proteinExistence type="predicted"/>
<gene>
    <name evidence="3" type="ORF">G2W53_000535</name>
</gene>
<feature type="region of interest" description="Disordered" evidence="1">
    <location>
        <begin position="521"/>
        <end position="580"/>
    </location>
</feature>
<dbReference type="InterPro" id="IPR044824">
    <property type="entry name" value="MAIN-like"/>
</dbReference>
<sequence length="642" mass="73745">MHRANNIQPGPVDESVLYLQHVHISEAVWQGLDGRVLRPRRHASTNFHYPPRPLIGLLEMAGFYGSARAGYFPYNHHLVSAMVERWRPETHTFHMPMGECTITLEDVAIQLGLPIDGLPVIGSTHQDWAQLCEQCFGLRPADGDIEGQRLKMKWLDTNFGDNQIPKDATEVQLQQFTRAYIMRLIGGFLMPDTSGNWVQLRYLPLLQDLAGARRYSWGSAVLAFLFREMCIATRHDMVNIGGCMHLLHVWVWDRFPLLAPKIIKGRHPLRLSQENELEMYPIPPPLGFRWTDYRGLKASSMDLVASYRRTIDQMFDDDIVWQPYDPHVCQGHIPPYCREGNEIWRAHVPLICFHIVEWQQPDRVMRQFGLQQRIPPCPINLDIGHTQELTGIEVNWPAEQQRYVELWEQRLQRIITTPVAISPLSHDSSYMRWYEMVTRKWIDPYGAALSIAANAFIFIRQAMGDPPKHKDIRELCDQLTPLLDYPMAGPLQELYHPPEGYSGPMRSNASPMSRLHPVVPRLLDEDGSDNGGDDNGPNDDDNDNGAGDDKHQVGEQLVQQRHRVQHQRRVRDRQSSFSLRTQSLCPSVDFDTDANLKEQHEINVETGYKYASEKQAAALEAERRAAIEAERRAAKEAETSHY</sequence>
<feature type="compositionally biased region" description="Acidic residues" evidence="1">
    <location>
        <begin position="525"/>
        <end position="543"/>
    </location>
</feature>
<dbReference type="GO" id="GO:0010073">
    <property type="term" value="P:meristem maintenance"/>
    <property type="evidence" value="ECO:0007669"/>
    <property type="project" value="InterPro"/>
</dbReference>
<dbReference type="InterPro" id="IPR019557">
    <property type="entry name" value="AminoTfrase-like_pln_mobile"/>
</dbReference>
<evidence type="ECO:0000313" key="3">
    <source>
        <dbReference type="EMBL" id="KAF7843630.1"/>
    </source>
</evidence>
<evidence type="ECO:0000259" key="2">
    <source>
        <dbReference type="Pfam" id="PF10536"/>
    </source>
</evidence>